<dbReference type="EMBL" id="CP002360">
    <property type="protein sequence ID" value="AEE96865.1"/>
    <property type="molecule type" value="Genomic_DNA"/>
</dbReference>
<dbReference type="InterPro" id="IPR050490">
    <property type="entry name" value="Bact_solute-bd_prot1"/>
</dbReference>
<dbReference type="PANTHER" id="PTHR43649:SF33">
    <property type="entry name" value="POLYGALACTURONAN_RHAMNOGALACTURONAN-BINDING PROTEIN YTCQ"/>
    <property type="match status" value="1"/>
</dbReference>
<dbReference type="SUPFAM" id="SSF53850">
    <property type="entry name" value="Periplasmic binding protein-like II"/>
    <property type="match status" value="1"/>
</dbReference>
<dbReference type="PROSITE" id="PS51257">
    <property type="entry name" value="PROKAR_LIPOPROTEIN"/>
    <property type="match status" value="1"/>
</dbReference>
<sequence length="570" mass="63846">MKRNSKLLALLLVAVLIGSLLAACGGSGGSSDNDAVLAGEKVDKGQNSEEGGTQTSDGTVTLPLTQEPITFTYWVPFGGTSKEVITDLSHNLVYQELEKLTNVKIEFVHPAEGQEVEQFNLMVASGDLPDIIEQGERYKGGIDRAIADGIYIRLNELVDKYAPNYKKAIESNPQLKKEVYTDQGNLSGFGMVTSDVYGTPDNPVPLDVAKENSWTGPFIRKDWLDELGLPIPSAVDEWYTALKAFKEQKNAEVPILFMYHPNGIDTTAGTFVSAFDIGPGFYLDTKDNKVKYGPIEAGFKEYLTMINKWYSEGLIDPDFPTRDNKSSQALYMDGKVGAVLQEGTGLVLKARAVNVEFAGAPYPKKDASSDIHWRYTNPLCRANYGVITSACKNPELAVKWFDYHYTEDGFKLCNFGPEGKTYDGLDEKGRPKYLEHIEIDGNEYPLAKDNYQGFDRINMVFRLHNGPYLKSDLRSNPRRWMEDLESYRVTWENQPDDYVLPPITMTDQEGAEYASIMSDVDTYKDQMILKFIMGTEPLSSFDKYVEQIKSLGIDKAIAIQEAALKRYNER</sequence>
<accession>F3ZZN9</accession>
<organism evidence="3 4">
    <name type="scientific">Mahella australiensis (strain DSM 15567 / CIP 107919 / 50-1 BON)</name>
    <dbReference type="NCBI Taxonomy" id="697281"/>
    <lineage>
        <taxon>Bacteria</taxon>
        <taxon>Bacillati</taxon>
        <taxon>Bacillota</taxon>
        <taxon>Clostridia</taxon>
        <taxon>Thermoanaerobacterales</taxon>
        <taxon>Thermoanaerobacterales Family IV. Incertae Sedis</taxon>
        <taxon>Mahella</taxon>
    </lineage>
</organism>
<feature type="signal peptide" evidence="2">
    <location>
        <begin position="1"/>
        <end position="22"/>
    </location>
</feature>
<proteinExistence type="predicted"/>
<evidence type="ECO:0000313" key="4">
    <source>
        <dbReference type="Proteomes" id="UP000008457"/>
    </source>
</evidence>
<evidence type="ECO:0000313" key="3">
    <source>
        <dbReference type="EMBL" id="AEE96865.1"/>
    </source>
</evidence>
<dbReference type="Proteomes" id="UP000008457">
    <property type="component" value="Chromosome"/>
</dbReference>
<dbReference type="eggNOG" id="COG1653">
    <property type="taxonomic scope" value="Bacteria"/>
</dbReference>
<name>F3ZZN9_MAHA5</name>
<dbReference type="OrthoDB" id="2491264at2"/>
<gene>
    <name evidence="3" type="ordered locus">Mahau_1684</name>
</gene>
<keyword evidence="1 2" id="KW-0732">Signal</keyword>
<dbReference type="Gene3D" id="3.40.190.10">
    <property type="entry name" value="Periplasmic binding protein-like II"/>
    <property type="match status" value="2"/>
</dbReference>
<feature type="chain" id="PRO_5038958627" evidence="2">
    <location>
        <begin position="23"/>
        <end position="570"/>
    </location>
</feature>
<evidence type="ECO:0000256" key="1">
    <source>
        <dbReference type="ARBA" id="ARBA00022729"/>
    </source>
</evidence>
<dbReference type="STRING" id="697281.Mahau_1684"/>
<dbReference type="KEGG" id="mas:Mahau_1684"/>
<reference evidence="4" key="1">
    <citation type="submission" date="2010-11" db="EMBL/GenBank/DDBJ databases">
        <title>The complete genome of Mahella australiensis DSM 15567.</title>
        <authorList>
            <consortium name="US DOE Joint Genome Institute (JGI-PGF)"/>
            <person name="Lucas S."/>
            <person name="Copeland A."/>
            <person name="Lapidus A."/>
            <person name="Bruce D."/>
            <person name="Goodwin L."/>
            <person name="Pitluck S."/>
            <person name="Kyrpides N."/>
            <person name="Mavromatis K."/>
            <person name="Pagani I."/>
            <person name="Ivanova N."/>
            <person name="Teshima H."/>
            <person name="Brettin T."/>
            <person name="Detter J.C."/>
            <person name="Han C."/>
            <person name="Tapia R."/>
            <person name="Land M."/>
            <person name="Hauser L."/>
            <person name="Markowitz V."/>
            <person name="Cheng J.-F."/>
            <person name="Hugenholtz P."/>
            <person name="Woyke T."/>
            <person name="Wu D."/>
            <person name="Spring S."/>
            <person name="Pukall R."/>
            <person name="Steenblock K."/>
            <person name="Schneider S."/>
            <person name="Klenk H.-P."/>
            <person name="Eisen J.A."/>
        </authorList>
    </citation>
    <scope>NUCLEOTIDE SEQUENCE [LARGE SCALE GENOMIC DNA]</scope>
    <source>
        <strain evidence="4">DSM 15567 / CIP 107919 / 50-1 BON</strain>
    </source>
</reference>
<dbReference type="AlphaFoldDB" id="F3ZZN9"/>
<dbReference type="PANTHER" id="PTHR43649">
    <property type="entry name" value="ARABINOSE-BINDING PROTEIN-RELATED"/>
    <property type="match status" value="1"/>
</dbReference>
<reference evidence="3 4" key="2">
    <citation type="journal article" date="2011" name="Stand. Genomic Sci.">
        <title>Complete genome sequence of Mahella australiensis type strain (50-1 BON).</title>
        <authorList>
            <person name="Sikorski J."/>
            <person name="Teshima H."/>
            <person name="Nolan M."/>
            <person name="Lucas S."/>
            <person name="Hammon N."/>
            <person name="Deshpande S."/>
            <person name="Cheng J.F."/>
            <person name="Pitluck S."/>
            <person name="Liolios K."/>
            <person name="Pagani I."/>
            <person name="Ivanova N."/>
            <person name="Huntemann M."/>
            <person name="Mavromatis K."/>
            <person name="Ovchinikova G."/>
            <person name="Pati A."/>
            <person name="Tapia R."/>
            <person name="Han C."/>
            <person name="Goodwin L."/>
            <person name="Chen A."/>
            <person name="Palaniappan K."/>
            <person name="Land M."/>
            <person name="Hauser L."/>
            <person name="Ngatchou-Djao O.D."/>
            <person name="Rohde M."/>
            <person name="Pukall R."/>
            <person name="Spring S."/>
            <person name="Abt B."/>
            <person name="Goker M."/>
            <person name="Detter J.C."/>
            <person name="Woyke T."/>
            <person name="Bristow J."/>
            <person name="Markowitz V."/>
            <person name="Hugenholtz P."/>
            <person name="Eisen J.A."/>
            <person name="Kyrpides N.C."/>
            <person name="Klenk H.P."/>
            <person name="Lapidus A."/>
        </authorList>
    </citation>
    <scope>NUCLEOTIDE SEQUENCE [LARGE SCALE GENOMIC DNA]</scope>
    <source>
        <strain evidence="4">DSM 15567 / CIP 107919 / 50-1 BON</strain>
    </source>
</reference>
<keyword evidence="4" id="KW-1185">Reference proteome</keyword>
<protein>
    <submittedName>
        <fullName evidence="3">Extracellular solute-binding protein family 1</fullName>
    </submittedName>
</protein>
<evidence type="ECO:0000256" key="2">
    <source>
        <dbReference type="SAM" id="SignalP"/>
    </source>
</evidence>
<dbReference type="HOGENOM" id="CLU_021021_2_0_9"/>
<dbReference type="RefSeq" id="WP_013781293.1">
    <property type="nucleotide sequence ID" value="NC_015520.1"/>
</dbReference>